<name>A0A9P4XTG8_CRYP1</name>
<protein>
    <submittedName>
        <fullName evidence="1">Uncharacterized protein</fullName>
    </submittedName>
</protein>
<comment type="caution">
    <text evidence="1">The sequence shown here is derived from an EMBL/GenBank/DDBJ whole genome shotgun (WGS) entry which is preliminary data.</text>
</comment>
<evidence type="ECO:0000313" key="1">
    <source>
        <dbReference type="EMBL" id="KAF3760591.1"/>
    </source>
</evidence>
<organism evidence="1 2">
    <name type="scientific">Cryphonectria parasitica (strain ATCC 38755 / EP155)</name>
    <dbReference type="NCBI Taxonomy" id="660469"/>
    <lineage>
        <taxon>Eukaryota</taxon>
        <taxon>Fungi</taxon>
        <taxon>Dikarya</taxon>
        <taxon>Ascomycota</taxon>
        <taxon>Pezizomycotina</taxon>
        <taxon>Sordariomycetes</taxon>
        <taxon>Sordariomycetidae</taxon>
        <taxon>Diaporthales</taxon>
        <taxon>Cryphonectriaceae</taxon>
        <taxon>Cryphonectria-Endothia species complex</taxon>
        <taxon>Cryphonectria</taxon>
    </lineage>
</organism>
<dbReference type="AlphaFoldDB" id="A0A9P4XTG8"/>
<evidence type="ECO:0000313" key="2">
    <source>
        <dbReference type="Proteomes" id="UP000803844"/>
    </source>
</evidence>
<dbReference type="OrthoDB" id="5073671at2759"/>
<accession>A0A9P4XTG8</accession>
<gene>
    <name evidence="1" type="ORF">M406DRAFT_358241</name>
</gene>
<dbReference type="GeneID" id="63840968"/>
<dbReference type="EMBL" id="MU032352">
    <property type="protein sequence ID" value="KAF3760591.1"/>
    <property type="molecule type" value="Genomic_DNA"/>
</dbReference>
<dbReference type="Proteomes" id="UP000803844">
    <property type="component" value="Unassembled WGS sequence"/>
</dbReference>
<reference evidence="1" key="1">
    <citation type="journal article" date="2020" name="Phytopathology">
        <title>Genome sequence of the chestnut blight fungus Cryphonectria parasitica EP155: A fundamental resource for an archetypical invasive plant pathogen.</title>
        <authorList>
            <person name="Crouch J.A."/>
            <person name="Dawe A."/>
            <person name="Aerts A."/>
            <person name="Barry K."/>
            <person name="Churchill A.C.L."/>
            <person name="Grimwood J."/>
            <person name="Hillman B."/>
            <person name="Milgroom M.G."/>
            <person name="Pangilinan J."/>
            <person name="Smith M."/>
            <person name="Salamov A."/>
            <person name="Schmutz J."/>
            <person name="Yadav J."/>
            <person name="Grigoriev I.V."/>
            <person name="Nuss D."/>
        </authorList>
    </citation>
    <scope>NUCLEOTIDE SEQUENCE</scope>
    <source>
        <strain evidence="1">EP155</strain>
    </source>
</reference>
<dbReference type="RefSeq" id="XP_040771570.1">
    <property type="nucleotide sequence ID" value="XM_040923839.1"/>
</dbReference>
<keyword evidence="2" id="KW-1185">Reference proteome</keyword>
<sequence>MFEKQQNKMASQFPPHFRIHREGWRRKHCYLSPSNGPILYAVSLHSGWSGKPHLVLHNGPNENCPPLATSKIKTSVFNNGDAIVTLLPSPGSTGSAVQEQVEYHGSSFGHKTMFFSVEVGATGRRETFEWRHSSGAEVGALGGCGDGYKLVRLATDAPGALRQRGGATSSDGKEIVAVWAAQSRRLSTGFNFQFLGTGSSGVLGEKWAAMAVMSALRGWDRILRQRAQTAAAAS</sequence>
<proteinExistence type="predicted"/>